<organism evidence="3 4">
    <name type="scientific">Plectus sambesii</name>
    <dbReference type="NCBI Taxonomy" id="2011161"/>
    <lineage>
        <taxon>Eukaryota</taxon>
        <taxon>Metazoa</taxon>
        <taxon>Ecdysozoa</taxon>
        <taxon>Nematoda</taxon>
        <taxon>Chromadorea</taxon>
        <taxon>Plectida</taxon>
        <taxon>Plectina</taxon>
        <taxon>Plectoidea</taxon>
        <taxon>Plectidae</taxon>
        <taxon>Plectus</taxon>
    </lineage>
</organism>
<proteinExistence type="predicted"/>
<sequence>MRSLILSLLLCLCVTIQPSEQKIEQANDGSSGTISMSPPNLNDEETESVHMPSYLKCDACQIIANLFIKGFANAEKKFKDDKMLTESEVINVVDSVCNSQFEGYGITEIEGRKRLKGPDFNFDVPGISQSGGKWPFRFHQICLEYPGAVSEWIIYVWYRKHEARYNDTQKQLFVKWMCEEAEEVAYCAPKKKKKASKKKEL</sequence>
<dbReference type="PANTHER" id="PTHR15881">
    <property type="entry name" value="MARGINAL ZONE B- AND B1-CELL-SPECIFIC PROTEIN"/>
    <property type="match status" value="1"/>
</dbReference>
<keyword evidence="3" id="KW-1185">Reference proteome</keyword>
<evidence type="ECO:0000313" key="4">
    <source>
        <dbReference type="WBParaSite" id="PSAMB.scaffold180size68608.g2965.t1"/>
    </source>
</evidence>
<dbReference type="GO" id="GO:0034663">
    <property type="term" value="C:endoplasmic reticulum chaperone complex"/>
    <property type="evidence" value="ECO:0007669"/>
    <property type="project" value="TreeGrafter"/>
</dbReference>
<dbReference type="InterPro" id="IPR052682">
    <property type="entry name" value="MZB1"/>
</dbReference>
<name>A0A914VF73_9BILA</name>
<dbReference type="WBParaSite" id="PSAMB.scaffold180size68608.g2965.t1">
    <property type="protein sequence ID" value="PSAMB.scaffold180size68608.g2965.t1"/>
    <property type="gene ID" value="PSAMB.scaffold180size68608.g2965"/>
</dbReference>
<feature type="region of interest" description="Disordered" evidence="1">
    <location>
        <begin position="24"/>
        <end position="46"/>
    </location>
</feature>
<evidence type="ECO:0000256" key="1">
    <source>
        <dbReference type="SAM" id="MobiDB-lite"/>
    </source>
</evidence>
<keyword evidence="2" id="KW-0732">Signal</keyword>
<evidence type="ECO:0000313" key="3">
    <source>
        <dbReference type="Proteomes" id="UP000887566"/>
    </source>
</evidence>
<accession>A0A914VF73</accession>
<dbReference type="Proteomes" id="UP000887566">
    <property type="component" value="Unplaced"/>
</dbReference>
<feature type="compositionally biased region" description="Polar residues" evidence="1">
    <location>
        <begin position="27"/>
        <end position="40"/>
    </location>
</feature>
<evidence type="ECO:0000256" key="2">
    <source>
        <dbReference type="SAM" id="SignalP"/>
    </source>
</evidence>
<protein>
    <submittedName>
        <fullName evidence="4">Uncharacterized protein</fullName>
    </submittedName>
</protein>
<reference evidence="4" key="1">
    <citation type="submission" date="2022-11" db="UniProtKB">
        <authorList>
            <consortium name="WormBaseParasite"/>
        </authorList>
    </citation>
    <scope>IDENTIFICATION</scope>
</reference>
<feature type="chain" id="PRO_5036719042" evidence="2">
    <location>
        <begin position="22"/>
        <end position="201"/>
    </location>
</feature>
<dbReference type="PANTHER" id="PTHR15881:SF2">
    <property type="entry name" value="MARGINAL ZONE B- AND B1-CELL-SPECIFIC PROTEIN"/>
    <property type="match status" value="1"/>
</dbReference>
<dbReference type="AlphaFoldDB" id="A0A914VF73"/>
<feature type="signal peptide" evidence="2">
    <location>
        <begin position="1"/>
        <end position="21"/>
    </location>
</feature>
<dbReference type="GO" id="GO:0005576">
    <property type="term" value="C:extracellular region"/>
    <property type="evidence" value="ECO:0007669"/>
    <property type="project" value="TreeGrafter"/>
</dbReference>